<gene>
    <name evidence="1" type="ORF">HNP48_000525</name>
</gene>
<dbReference type="Gene3D" id="1.10.287.1080">
    <property type="entry name" value="MazG-like"/>
    <property type="match status" value="1"/>
</dbReference>
<sequence length="121" mass="13644">MSNQQNDPALEQLALRLQDFAQQRDWGQFHSPKNLASALIVEAGELLEHFQWLTEEQSRNLPADKKQAVAYEMADVLLYLVQMATALDVDLIEAANAKIGINGGKYPVENVRGSSRKYDER</sequence>
<protein>
    <submittedName>
        <fullName evidence="1">NTP pyrophosphatase (Non-canonical NTP hydrolase)</fullName>
    </submittedName>
</protein>
<dbReference type="GO" id="GO:0009143">
    <property type="term" value="P:nucleoside triphosphate catabolic process"/>
    <property type="evidence" value="ECO:0007669"/>
    <property type="project" value="InterPro"/>
</dbReference>
<dbReference type="AlphaFoldDB" id="A0A7X0P9R6"/>
<dbReference type="PIRSF" id="PIRSF029826">
    <property type="entry name" value="UCP029826_pph"/>
    <property type="match status" value="1"/>
</dbReference>
<dbReference type="GO" id="GO:0047429">
    <property type="term" value="F:nucleoside triphosphate diphosphatase activity"/>
    <property type="evidence" value="ECO:0007669"/>
    <property type="project" value="InterPro"/>
</dbReference>
<accession>A0A7X0P9R6</accession>
<keyword evidence="1" id="KW-0378">Hydrolase</keyword>
<dbReference type="EMBL" id="JACHLK010000001">
    <property type="protein sequence ID" value="MBB6557861.1"/>
    <property type="molecule type" value="Genomic_DNA"/>
</dbReference>
<organism evidence="1 2">
    <name type="scientific">Acidovorax soli</name>
    <dbReference type="NCBI Taxonomy" id="592050"/>
    <lineage>
        <taxon>Bacteria</taxon>
        <taxon>Pseudomonadati</taxon>
        <taxon>Pseudomonadota</taxon>
        <taxon>Betaproteobacteria</taxon>
        <taxon>Burkholderiales</taxon>
        <taxon>Comamonadaceae</taxon>
        <taxon>Acidovorax</taxon>
    </lineage>
</organism>
<dbReference type="Proteomes" id="UP000575083">
    <property type="component" value="Unassembled WGS sequence"/>
</dbReference>
<dbReference type="InterPro" id="IPR025984">
    <property type="entry name" value="DCTPP"/>
</dbReference>
<dbReference type="Pfam" id="PF12643">
    <property type="entry name" value="MazG-like"/>
    <property type="match status" value="1"/>
</dbReference>
<dbReference type="PANTHER" id="PTHR46523">
    <property type="entry name" value="DCTP PYROPHOSPHATASE 1"/>
    <property type="match status" value="1"/>
</dbReference>
<name>A0A7X0P9R6_9BURK</name>
<comment type="caution">
    <text evidence="1">The sequence shown here is derived from an EMBL/GenBank/DDBJ whole genome shotgun (WGS) entry which is preliminary data.</text>
</comment>
<keyword evidence="2" id="KW-1185">Reference proteome</keyword>
<reference evidence="1 2" key="1">
    <citation type="submission" date="2020-08" db="EMBL/GenBank/DDBJ databases">
        <title>Functional genomics of gut bacteria from endangered species of beetles.</title>
        <authorList>
            <person name="Carlos-Shanley C."/>
        </authorList>
    </citation>
    <scope>NUCLEOTIDE SEQUENCE [LARGE SCALE GENOMIC DNA]</scope>
    <source>
        <strain evidence="1 2">S00198</strain>
    </source>
</reference>
<dbReference type="SUPFAM" id="SSF101386">
    <property type="entry name" value="all-alpha NTP pyrophosphatases"/>
    <property type="match status" value="1"/>
</dbReference>
<dbReference type="PANTHER" id="PTHR46523:SF1">
    <property type="entry name" value="DCTP PYROPHOSPHATASE 1"/>
    <property type="match status" value="1"/>
</dbReference>
<dbReference type="RefSeq" id="WP_311773795.1">
    <property type="nucleotide sequence ID" value="NZ_JACHLK010000001.1"/>
</dbReference>
<evidence type="ECO:0000313" key="1">
    <source>
        <dbReference type="EMBL" id="MBB6557861.1"/>
    </source>
</evidence>
<dbReference type="CDD" id="cd11537">
    <property type="entry name" value="NTP-PPase_RS21-C6_like"/>
    <property type="match status" value="1"/>
</dbReference>
<dbReference type="InterPro" id="IPR052555">
    <property type="entry name" value="dCTP_Pyrophosphatase"/>
</dbReference>
<proteinExistence type="predicted"/>
<evidence type="ECO:0000313" key="2">
    <source>
        <dbReference type="Proteomes" id="UP000575083"/>
    </source>
</evidence>